<evidence type="ECO:0000313" key="2">
    <source>
        <dbReference type="EMBL" id="VEU72677.1"/>
    </source>
</evidence>
<proteinExistence type="predicted"/>
<feature type="transmembrane region" description="Helical" evidence="1">
    <location>
        <begin position="20"/>
        <end position="41"/>
    </location>
</feature>
<keyword evidence="1" id="KW-0472">Membrane</keyword>
<evidence type="ECO:0000313" key="3">
    <source>
        <dbReference type="Proteomes" id="UP000289862"/>
    </source>
</evidence>
<evidence type="ECO:0000256" key="1">
    <source>
        <dbReference type="SAM" id="Phobius"/>
    </source>
</evidence>
<feature type="transmembrane region" description="Helical" evidence="1">
    <location>
        <begin position="72"/>
        <end position="93"/>
    </location>
</feature>
<dbReference type="EMBL" id="LR215031">
    <property type="protein sequence ID" value="VEU72677.1"/>
    <property type="molecule type" value="Genomic_DNA"/>
</dbReference>
<accession>A0A449AYX1</accession>
<dbReference type="Proteomes" id="UP000289862">
    <property type="component" value="Chromosome"/>
</dbReference>
<keyword evidence="1" id="KW-1133">Transmembrane helix</keyword>
<dbReference type="AlphaFoldDB" id="A0A449AYX1"/>
<sequence>MLDNKSLMHSIAKLNHVMIIISVSSCLAFILAISFSIWSFFGVIDKAPFSMLPGPNGEVILPDNSYIWVHPILIFTWIWYGLEIILLISNLVIKIILIIKLNEFSRYNSKAQTSWILLVVSIFIFQKILAIISYFQIRNMLAKVKLNSKE</sequence>
<gene>
    <name evidence="2" type="ORF">NCTC10186_00144</name>
</gene>
<dbReference type="PROSITE" id="PS51257">
    <property type="entry name" value="PROKAR_LIPOPROTEIN"/>
    <property type="match status" value="1"/>
</dbReference>
<feature type="transmembrane region" description="Helical" evidence="1">
    <location>
        <begin position="114"/>
        <end position="137"/>
    </location>
</feature>
<keyword evidence="1" id="KW-0812">Transmembrane</keyword>
<reference evidence="2 3" key="1">
    <citation type="submission" date="2019-01" db="EMBL/GenBank/DDBJ databases">
        <authorList>
            <consortium name="Pathogen Informatics"/>
        </authorList>
    </citation>
    <scope>NUCLEOTIDE SEQUENCE [LARGE SCALE GENOMIC DNA]</scope>
    <source>
        <strain evidence="2 3">NCTC10186</strain>
    </source>
</reference>
<dbReference type="KEGG" id="mgal:NCTC10186_00144"/>
<name>A0A449AYX1_9BACT</name>
<organism evidence="2 3">
    <name type="scientific">Mycoplasmopsis gallopavonis</name>
    <dbReference type="NCBI Taxonomy" id="76629"/>
    <lineage>
        <taxon>Bacteria</taxon>
        <taxon>Bacillati</taxon>
        <taxon>Mycoplasmatota</taxon>
        <taxon>Mycoplasmoidales</taxon>
        <taxon>Metamycoplasmataceae</taxon>
        <taxon>Mycoplasmopsis</taxon>
    </lineage>
</organism>
<protein>
    <submittedName>
        <fullName evidence="2">Uncharacterized protein</fullName>
    </submittedName>
</protein>
<keyword evidence="3" id="KW-1185">Reference proteome</keyword>
<dbReference type="RefSeq" id="WP_119572165.1">
    <property type="nucleotide sequence ID" value="NZ_LR215031.1"/>
</dbReference>